<dbReference type="OrthoDB" id="7596417at2"/>
<organism evidence="1 2">
    <name type="scientific">Acetobacter vaccinii</name>
    <dbReference type="NCBI Taxonomy" id="2592655"/>
    <lineage>
        <taxon>Bacteria</taxon>
        <taxon>Pseudomonadati</taxon>
        <taxon>Pseudomonadota</taxon>
        <taxon>Alphaproteobacteria</taxon>
        <taxon>Acetobacterales</taxon>
        <taxon>Acetobacteraceae</taxon>
        <taxon>Acetobacter</taxon>
    </lineage>
</organism>
<dbReference type="EMBL" id="CP043506">
    <property type="protein sequence ID" value="QEO18108.1"/>
    <property type="molecule type" value="Genomic_DNA"/>
</dbReference>
<reference evidence="1 2" key="1">
    <citation type="submission" date="2019-09" db="EMBL/GenBank/DDBJ databases">
        <title>Genome sequencing of strain KACC 21233.</title>
        <authorList>
            <person name="Heo J."/>
            <person name="Kim S.-J."/>
            <person name="Kim J.-S."/>
            <person name="Hong S.-B."/>
            <person name="Kwon S.-W."/>
        </authorList>
    </citation>
    <scope>NUCLEOTIDE SEQUENCE [LARGE SCALE GENOMIC DNA]</scope>
    <source>
        <strain evidence="1 2">KACC 21233</strain>
    </source>
</reference>
<evidence type="ECO:0000313" key="2">
    <source>
        <dbReference type="Proteomes" id="UP000324536"/>
    </source>
</evidence>
<proteinExistence type="predicted"/>
<dbReference type="KEGG" id="acek:FLP30_10485"/>
<keyword evidence="2" id="KW-1185">Reference proteome</keyword>
<name>A0A5C1YR75_9PROT</name>
<dbReference type="RefSeq" id="WP_149279781.1">
    <property type="nucleotide sequence ID" value="NZ_CP043506.1"/>
</dbReference>
<evidence type="ECO:0000313" key="1">
    <source>
        <dbReference type="EMBL" id="QEO18108.1"/>
    </source>
</evidence>
<protein>
    <submittedName>
        <fullName evidence="1">Uncharacterized protein</fullName>
    </submittedName>
</protein>
<dbReference type="Proteomes" id="UP000324536">
    <property type="component" value="Chromosome"/>
</dbReference>
<accession>A0A5C1YR75</accession>
<dbReference type="AlphaFoldDB" id="A0A5C1YR75"/>
<gene>
    <name evidence="1" type="ORF">FLP30_10485</name>
</gene>
<sequence>MPRYTTGLRVCGVLSMLAILPSCESTKEIITQKEDHLTAAGFAYKPASTPKLQAMLDHLPAHRFLRRVHGTSVFYIYADPTVCDCLYVGDQAAFSKYQQYRQAKALANEETDAAVMDYQDTTWDWSPWQPWGPGWYAWNPGWNAWGTGPGIEVGW</sequence>